<name>A0A9J6CE68_POLVA</name>
<dbReference type="GO" id="GO:0042277">
    <property type="term" value="F:peptide binding"/>
    <property type="evidence" value="ECO:0007669"/>
    <property type="project" value="TreeGrafter"/>
</dbReference>
<keyword evidence="6 12" id="KW-0479">Metal-binding</keyword>
<dbReference type="EMBL" id="JADBJN010000001">
    <property type="protein sequence ID" value="KAG5680229.1"/>
    <property type="molecule type" value="Genomic_DNA"/>
</dbReference>
<dbReference type="GO" id="GO:0008270">
    <property type="term" value="F:zinc ion binding"/>
    <property type="evidence" value="ECO:0007669"/>
    <property type="project" value="InterPro"/>
</dbReference>
<dbReference type="InterPro" id="IPR042097">
    <property type="entry name" value="Aminopeptidase_N-like_N_sf"/>
</dbReference>
<dbReference type="CDD" id="cd09601">
    <property type="entry name" value="M1_APN-Q_like"/>
    <property type="match status" value="1"/>
</dbReference>
<dbReference type="PANTHER" id="PTHR11533">
    <property type="entry name" value="PROTEASE M1 ZINC METALLOPROTEASE"/>
    <property type="match status" value="1"/>
</dbReference>
<dbReference type="InterPro" id="IPR050344">
    <property type="entry name" value="Peptidase_M1_aminopeptidases"/>
</dbReference>
<dbReference type="GO" id="GO:0005886">
    <property type="term" value="C:plasma membrane"/>
    <property type="evidence" value="ECO:0007669"/>
    <property type="project" value="UniProtKB-SubCell"/>
</dbReference>
<gene>
    <name evidence="17" type="ORF">PVAND_009752</name>
</gene>
<dbReference type="Pfam" id="PF17900">
    <property type="entry name" value="Peptidase_M1_N"/>
    <property type="match status" value="1"/>
</dbReference>
<keyword evidence="5" id="KW-0645">Protease</keyword>
<evidence type="ECO:0000256" key="10">
    <source>
        <dbReference type="ARBA" id="ARBA00023288"/>
    </source>
</evidence>
<evidence type="ECO:0000256" key="8">
    <source>
        <dbReference type="ARBA" id="ARBA00022833"/>
    </source>
</evidence>
<evidence type="ECO:0000259" key="16">
    <source>
        <dbReference type="Pfam" id="PF17900"/>
    </source>
</evidence>
<dbReference type="GO" id="GO:0043171">
    <property type="term" value="P:peptide catabolic process"/>
    <property type="evidence" value="ECO:0007669"/>
    <property type="project" value="TreeGrafter"/>
</dbReference>
<dbReference type="Proteomes" id="UP001107558">
    <property type="component" value="Chromosome 1"/>
</dbReference>
<feature type="active site" description="Proton acceptor" evidence="11">
    <location>
        <position position="361"/>
    </location>
</feature>
<dbReference type="GO" id="GO:0005737">
    <property type="term" value="C:cytoplasm"/>
    <property type="evidence" value="ECO:0007669"/>
    <property type="project" value="TreeGrafter"/>
</dbReference>
<evidence type="ECO:0000256" key="13">
    <source>
        <dbReference type="PIRSR" id="PIRSR634016-4"/>
    </source>
</evidence>
<protein>
    <recommendedName>
        <fullName evidence="19">Aminopeptidase N</fullName>
    </recommendedName>
</protein>
<feature type="domain" description="Peptidase M1 membrane alanine aminopeptidase" evidence="15">
    <location>
        <begin position="286"/>
        <end position="511"/>
    </location>
</feature>
<evidence type="ECO:0000313" key="18">
    <source>
        <dbReference type="Proteomes" id="UP001107558"/>
    </source>
</evidence>
<keyword evidence="18" id="KW-1185">Reference proteome</keyword>
<evidence type="ECO:0000256" key="12">
    <source>
        <dbReference type="PIRSR" id="PIRSR634016-3"/>
    </source>
</evidence>
<feature type="domain" description="Aminopeptidase N-like N-terminal" evidence="16">
    <location>
        <begin position="63"/>
        <end position="248"/>
    </location>
</feature>
<proteinExistence type="inferred from homology"/>
<dbReference type="GO" id="GO:0098552">
    <property type="term" value="C:side of membrane"/>
    <property type="evidence" value="ECO:0007669"/>
    <property type="project" value="UniProtKB-KW"/>
</dbReference>
<dbReference type="InterPro" id="IPR045357">
    <property type="entry name" value="Aminopeptidase_N-like_N"/>
</dbReference>
<accession>A0A9J6CE68</accession>
<evidence type="ECO:0000256" key="3">
    <source>
        <dbReference type="ARBA" id="ARBA00022438"/>
    </source>
</evidence>
<keyword evidence="3" id="KW-0031">Aminopeptidase</keyword>
<reference evidence="17" key="1">
    <citation type="submission" date="2021-03" db="EMBL/GenBank/DDBJ databases">
        <title>Chromosome level genome of the anhydrobiotic midge Polypedilum vanderplanki.</title>
        <authorList>
            <person name="Yoshida Y."/>
            <person name="Kikawada T."/>
            <person name="Gusev O."/>
        </authorList>
    </citation>
    <scope>NUCLEOTIDE SEQUENCE</scope>
    <source>
        <strain evidence="17">NIAS01</strain>
        <tissue evidence="17">Whole body or cell culture</tissue>
    </source>
</reference>
<evidence type="ECO:0000256" key="5">
    <source>
        <dbReference type="ARBA" id="ARBA00022670"/>
    </source>
</evidence>
<evidence type="ECO:0000256" key="11">
    <source>
        <dbReference type="PIRSR" id="PIRSR634016-1"/>
    </source>
</evidence>
<comment type="cofactor">
    <cofactor evidence="12">
        <name>Zn(2+)</name>
        <dbReference type="ChEBI" id="CHEBI:29105"/>
    </cofactor>
    <text evidence="12">Binds 1 zinc ion per subunit.</text>
</comment>
<keyword evidence="7" id="KW-0378">Hydrolase</keyword>
<keyword evidence="10" id="KW-0449">Lipoprotein</keyword>
<evidence type="ECO:0000259" key="15">
    <source>
        <dbReference type="Pfam" id="PF01433"/>
    </source>
</evidence>
<dbReference type="Pfam" id="PF01433">
    <property type="entry name" value="Peptidase_M1"/>
    <property type="match status" value="1"/>
</dbReference>
<evidence type="ECO:0008006" key="19">
    <source>
        <dbReference type="Google" id="ProtNLM"/>
    </source>
</evidence>
<keyword evidence="4" id="KW-0336">GPI-anchor</keyword>
<dbReference type="SUPFAM" id="SSF63737">
    <property type="entry name" value="Leukotriene A4 hydrolase N-terminal domain"/>
    <property type="match status" value="1"/>
</dbReference>
<dbReference type="InterPro" id="IPR027268">
    <property type="entry name" value="Peptidase_M4/M1_CTD_sf"/>
</dbReference>
<evidence type="ECO:0000256" key="6">
    <source>
        <dbReference type="ARBA" id="ARBA00022723"/>
    </source>
</evidence>
<dbReference type="SUPFAM" id="SSF55486">
    <property type="entry name" value="Metalloproteases ('zincins'), catalytic domain"/>
    <property type="match status" value="1"/>
</dbReference>
<feature type="signal peptide" evidence="14">
    <location>
        <begin position="1"/>
        <end position="19"/>
    </location>
</feature>
<dbReference type="AlphaFoldDB" id="A0A9J6CE68"/>
<keyword evidence="8 12" id="KW-0862">Zinc</keyword>
<keyword evidence="9" id="KW-0482">Metalloprotease</keyword>
<evidence type="ECO:0000313" key="17">
    <source>
        <dbReference type="EMBL" id="KAG5680229.1"/>
    </source>
</evidence>
<dbReference type="InterPro" id="IPR014782">
    <property type="entry name" value="Peptidase_M1_dom"/>
</dbReference>
<comment type="similarity">
    <text evidence="2">Belongs to the peptidase M1 family.</text>
</comment>
<feature type="chain" id="PRO_5039944723" description="Aminopeptidase N" evidence="14">
    <location>
        <begin position="20"/>
        <end position="539"/>
    </location>
</feature>
<organism evidence="17 18">
    <name type="scientific">Polypedilum vanderplanki</name>
    <name type="common">Sleeping chironomid midge</name>
    <dbReference type="NCBI Taxonomy" id="319348"/>
    <lineage>
        <taxon>Eukaryota</taxon>
        <taxon>Metazoa</taxon>
        <taxon>Ecdysozoa</taxon>
        <taxon>Arthropoda</taxon>
        <taxon>Hexapoda</taxon>
        <taxon>Insecta</taxon>
        <taxon>Pterygota</taxon>
        <taxon>Neoptera</taxon>
        <taxon>Endopterygota</taxon>
        <taxon>Diptera</taxon>
        <taxon>Nematocera</taxon>
        <taxon>Chironomoidea</taxon>
        <taxon>Chironomidae</taxon>
        <taxon>Chironominae</taxon>
        <taxon>Polypedilum</taxon>
        <taxon>Polypedilum</taxon>
    </lineage>
</organism>
<feature type="binding site" evidence="12">
    <location>
        <position position="364"/>
    </location>
    <ligand>
        <name>Zn(2+)</name>
        <dbReference type="ChEBI" id="CHEBI:29105"/>
        <note>catalytic</note>
    </ligand>
</feature>
<evidence type="ECO:0000256" key="2">
    <source>
        <dbReference type="ARBA" id="ARBA00010136"/>
    </source>
</evidence>
<dbReference type="PRINTS" id="PR00756">
    <property type="entry name" value="ALADIPTASE"/>
</dbReference>
<keyword evidence="4" id="KW-0325">Glycoprotein</keyword>
<dbReference type="GO" id="GO:0070006">
    <property type="term" value="F:metalloaminopeptidase activity"/>
    <property type="evidence" value="ECO:0007669"/>
    <property type="project" value="TreeGrafter"/>
</dbReference>
<evidence type="ECO:0000256" key="14">
    <source>
        <dbReference type="SAM" id="SignalP"/>
    </source>
</evidence>
<dbReference type="FunFam" id="1.10.390.10:FF:000013">
    <property type="entry name" value="Aminopeptidase N"/>
    <property type="match status" value="1"/>
</dbReference>
<dbReference type="Gene3D" id="1.10.390.10">
    <property type="entry name" value="Neutral Protease Domain 2"/>
    <property type="match status" value="1"/>
</dbReference>
<keyword evidence="14" id="KW-0732">Signal</keyword>
<keyword evidence="4" id="KW-0472">Membrane</keyword>
<feature type="binding site" evidence="12">
    <location>
        <position position="360"/>
    </location>
    <ligand>
        <name>Zn(2+)</name>
        <dbReference type="ChEBI" id="CHEBI:29105"/>
        <note>catalytic</note>
    </ligand>
</feature>
<dbReference type="InterPro" id="IPR034016">
    <property type="entry name" value="M1_APN-typ"/>
</dbReference>
<feature type="binding site" evidence="12">
    <location>
        <position position="383"/>
    </location>
    <ligand>
        <name>Zn(2+)</name>
        <dbReference type="ChEBI" id="CHEBI:29105"/>
        <note>catalytic</note>
    </ligand>
</feature>
<dbReference type="GO" id="GO:0006508">
    <property type="term" value="P:proteolysis"/>
    <property type="evidence" value="ECO:0007669"/>
    <property type="project" value="UniProtKB-KW"/>
</dbReference>
<evidence type="ECO:0000256" key="4">
    <source>
        <dbReference type="ARBA" id="ARBA00022622"/>
    </source>
</evidence>
<comment type="caution">
    <text evidence="17">The sequence shown here is derived from an EMBL/GenBank/DDBJ whole genome shotgun (WGS) entry which is preliminary data.</text>
</comment>
<evidence type="ECO:0000256" key="1">
    <source>
        <dbReference type="ARBA" id="ARBA00004609"/>
    </source>
</evidence>
<evidence type="ECO:0000256" key="9">
    <source>
        <dbReference type="ARBA" id="ARBA00023049"/>
    </source>
</evidence>
<dbReference type="InterPro" id="IPR001930">
    <property type="entry name" value="Peptidase_M1"/>
</dbReference>
<dbReference type="PANTHER" id="PTHR11533:SF290">
    <property type="entry name" value="AMINOPEPTIDASE"/>
    <property type="match status" value="1"/>
</dbReference>
<comment type="subcellular location">
    <subcellularLocation>
        <location evidence="1">Cell membrane</location>
        <topology evidence="1">Lipid-anchor</topology>
        <topology evidence="1">GPI-anchor</topology>
    </subcellularLocation>
</comment>
<sequence length="539" mass="61600">MWWLKAIVSALVIINIGSGNPILNNEELHNIEENKFREVPAIKQKTKLVDAEESYRLPNTSIPLSYDITIRTDIHNAIFDFSGYVKIHAKILEATEEIILHYRQIEIDYIDLFNSTGIVASDLKFEKISKFEFLNITLPRIYNPDEEIILEIAYHGEIRRDGGGFYYGSYTNEEGQNVYYATTQFEVTDARHAMPCYDEPGIRAPMTLTIIHGKKYSVVANMNIDSQENQGGYTVTKFKPTPSIQTYLLAFLISDFDYVSATNNSRISQKIYAKPEAIKNGEGDFAASVVGDVLARLEEVLKFNYPNDKMDHAALNYFNFGAMENFGLITYIDRGLLLNPSLTENQKYISQNSITGLIAHEFAHQWFGNIISPKWWTYTWLNEGFATLFASYIPHLIYPERNIFARGYINNIRTAFANDVNNSWAMNHYTELPNELWSKFGAIGYQKSGCVLRMFMEVMTREVFFNGLNYYLTANNMQAATPAELHVGLQTAYDQANFTTPLNIDQLMSTWENQAGYPLVTVTISGNNLQFSQKNTHQE</sequence>
<dbReference type="Gene3D" id="2.60.40.1730">
    <property type="entry name" value="tricorn interacting facor f3 domain"/>
    <property type="match status" value="1"/>
</dbReference>
<evidence type="ECO:0000256" key="7">
    <source>
        <dbReference type="ARBA" id="ARBA00022801"/>
    </source>
</evidence>
<dbReference type="GO" id="GO:0005615">
    <property type="term" value="C:extracellular space"/>
    <property type="evidence" value="ECO:0007669"/>
    <property type="project" value="TreeGrafter"/>
</dbReference>
<dbReference type="OrthoDB" id="10031169at2759"/>
<feature type="site" description="Transition state stabilizer" evidence="13">
    <location>
        <position position="445"/>
    </location>
</feature>